<comment type="caution">
    <text evidence="1">The sequence shown here is derived from an EMBL/GenBank/DDBJ whole genome shotgun (WGS) entry which is preliminary data.</text>
</comment>
<keyword evidence="2" id="KW-1185">Reference proteome</keyword>
<dbReference type="EMBL" id="VCHX02000320">
    <property type="protein sequence ID" value="TPQ16755.1"/>
    <property type="molecule type" value="Genomic_DNA"/>
</dbReference>
<protein>
    <recommendedName>
        <fullName evidence="3">Tetratricopeptide repeat protein</fullName>
    </recommendedName>
</protein>
<dbReference type="RefSeq" id="WP_119105426.1">
    <property type="nucleotide sequence ID" value="NZ_QXMJ01000320.1"/>
</dbReference>
<dbReference type="Gene3D" id="1.25.40.10">
    <property type="entry name" value="Tetratricopeptide repeat domain"/>
    <property type="match status" value="1"/>
</dbReference>
<dbReference type="OrthoDB" id="4076580at2"/>
<dbReference type="SUPFAM" id="SSF48452">
    <property type="entry name" value="TPR-like"/>
    <property type="match status" value="2"/>
</dbReference>
<organism evidence="1 2">
    <name type="scientific">Streptomyces sporangiiformans</name>
    <dbReference type="NCBI Taxonomy" id="2315329"/>
    <lineage>
        <taxon>Bacteria</taxon>
        <taxon>Bacillati</taxon>
        <taxon>Actinomycetota</taxon>
        <taxon>Actinomycetes</taxon>
        <taxon>Kitasatosporales</taxon>
        <taxon>Streptomycetaceae</taxon>
        <taxon>Streptomyces</taxon>
    </lineage>
</organism>
<accession>A0A505D4Z4</accession>
<evidence type="ECO:0000313" key="1">
    <source>
        <dbReference type="EMBL" id="TPQ16755.1"/>
    </source>
</evidence>
<sequence length="573" mass="64347">MIKTISDAVAYAERMLSDEDEHVLPREEADAFSRRLRLLDPASEPPQQLAEGITRLSRLLSRLGMRENARVVIQRALRHMELVEADQTIFPPSAWNQIAVQLALHGELDEARLVLNYALSRARDPSSSPQDASQDVIILTNLSVISLRSDNTEYAESWAERARAALRAHPDHPQAGRLDVTLASVVVDIAKEWGDPDRLEDAARELGASALRLLAEGGEGQPEVLSALATLADAKLTLARTAGSLNDIHTALGVLERVAQKTMVLFSAESPLALSTQANLARARFELARFSRSRDADAHIKSAVESLDSVVQLTFTALGEHHPQSIAAADNLATARDDAKAVVGLRENLAHFYRPRDNERRNFAKSEAIRREKDLIRIIAFGGASYFMGPLDRYKPDIEERLTRGTKVKVIISNPWNSIASYFLVGETEEPGEATTVNSPDVAMRHIQDGDYMQTFRPVITSYRRLRETYGDLIELRIAPMDIPGTSLLTSEVGFFEPYMTADPRHRTRRGLKTFEIEFGQISHFYDVDDRAFDEYWTISHTVDEYETAEEDFKWLLRRRLEILWATMSGRSK</sequence>
<dbReference type="InterPro" id="IPR011990">
    <property type="entry name" value="TPR-like_helical_dom_sf"/>
</dbReference>
<dbReference type="AlphaFoldDB" id="A0A505D4Z4"/>
<evidence type="ECO:0008006" key="3">
    <source>
        <dbReference type="Google" id="ProtNLM"/>
    </source>
</evidence>
<dbReference type="Proteomes" id="UP000317378">
    <property type="component" value="Unassembled WGS sequence"/>
</dbReference>
<reference evidence="1 2" key="1">
    <citation type="submission" date="2019-06" db="EMBL/GenBank/DDBJ databases">
        <title>Streptomyces sporangiiformans sp. nov., a novel actinomycete isolated from soil in Mount Song.</title>
        <authorList>
            <person name="Han L."/>
        </authorList>
    </citation>
    <scope>NUCLEOTIDE SEQUENCE [LARGE SCALE GENOMIC DNA]</scope>
    <source>
        <strain evidence="1 2">NEAU-SSA 1</strain>
    </source>
</reference>
<name>A0A505D4Z4_9ACTN</name>
<proteinExistence type="predicted"/>
<gene>
    <name evidence="1" type="ORF">FGD71_039785</name>
</gene>
<evidence type="ECO:0000313" key="2">
    <source>
        <dbReference type="Proteomes" id="UP000317378"/>
    </source>
</evidence>